<sequence>MREMGGGLLPGVVGGVVGTEAGASRNSTSTACDVVDMGRTGVEDGSVDHSQTPSSRCRSTDRRRGGRNLLREAGELMTESHLLSPGNEPTRVDHSRFSVISGVGGD</sequence>
<dbReference type="AlphaFoldDB" id="A0A084T1C7"/>
<dbReference type="Proteomes" id="UP000028547">
    <property type="component" value="Unassembled WGS sequence"/>
</dbReference>
<proteinExistence type="predicted"/>
<gene>
    <name evidence="2" type="ORF">Q664_02465</name>
</gene>
<protein>
    <submittedName>
        <fullName evidence="2">Uncharacterized protein</fullName>
    </submittedName>
</protein>
<dbReference type="EMBL" id="JPMI01000010">
    <property type="protein sequence ID" value="KFA94512.1"/>
    <property type="molecule type" value="Genomic_DNA"/>
</dbReference>
<accession>A0A084T1C7</accession>
<feature type="region of interest" description="Disordered" evidence="1">
    <location>
        <begin position="18"/>
        <end position="66"/>
    </location>
</feature>
<reference evidence="2 3" key="1">
    <citation type="submission" date="2014-07" db="EMBL/GenBank/DDBJ databases">
        <title>Draft Genome Sequence of Gephyronic Acid Producer, Cystobacter violaceus Strain Cb vi76.</title>
        <authorList>
            <person name="Stevens D.C."/>
            <person name="Young J."/>
            <person name="Carmichael R."/>
            <person name="Tan J."/>
            <person name="Taylor R.E."/>
        </authorList>
    </citation>
    <scope>NUCLEOTIDE SEQUENCE [LARGE SCALE GENOMIC DNA]</scope>
    <source>
        <strain evidence="2 3">Cb vi76</strain>
    </source>
</reference>
<comment type="caution">
    <text evidence="2">The sequence shown here is derived from an EMBL/GenBank/DDBJ whole genome shotgun (WGS) entry which is preliminary data.</text>
</comment>
<name>A0A084T1C7_9BACT</name>
<organism evidence="2 3">
    <name type="scientific">Archangium violaceum Cb vi76</name>
    <dbReference type="NCBI Taxonomy" id="1406225"/>
    <lineage>
        <taxon>Bacteria</taxon>
        <taxon>Pseudomonadati</taxon>
        <taxon>Myxococcota</taxon>
        <taxon>Myxococcia</taxon>
        <taxon>Myxococcales</taxon>
        <taxon>Cystobacterineae</taxon>
        <taxon>Archangiaceae</taxon>
        <taxon>Archangium</taxon>
    </lineage>
</organism>
<evidence type="ECO:0000313" key="2">
    <source>
        <dbReference type="EMBL" id="KFA94512.1"/>
    </source>
</evidence>
<evidence type="ECO:0000256" key="1">
    <source>
        <dbReference type="SAM" id="MobiDB-lite"/>
    </source>
</evidence>
<evidence type="ECO:0000313" key="3">
    <source>
        <dbReference type="Proteomes" id="UP000028547"/>
    </source>
</evidence>